<reference evidence="1 2" key="1">
    <citation type="journal article" date="2009" name="Stand. Genomic Sci.">
        <title>Complete genome sequence of Jonesia denitrificans type strain (Prevot 55134).</title>
        <authorList>
            <person name="Pukall R."/>
            <person name="Gehrich-Schroter G."/>
            <person name="Lapidus A."/>
            <person name="Nolan M."/>
            <person name="Glavina Del Rio T."/>
            <person name="Lucas S."/>
            <person name="Chen F."/>
            <person name="Tice H."/>
            <person name="Pitluck S."/>
            <person name="Cheng J.F."/>
            <person name="Copeland A."/>
            <person name="Saunders E."/>
            <person name="Brettin T."/>
            <person name="Detter J.C."/>
            <person name="Bruce D."/>
            <person name="Goodwin L."/>
            <person name="Pati A."/>
            <person name="Ivanova N."/>
            <person name="Mavromatis K."/>
            <person name="Ovchinnikova G."/>
            <person name="Chen A."/>
            <person name="Palaniappan K."/>
            <person name="Land M."/>
            <person name="Hauser L."/>
            <person name="Chang Y.J."/>
            <person name="Jeffries C.D."/>
            <person name="Chain P."/>
            <person name="Goker M."/>
            <person name="Bristow J."/>
            <person name="Eisen J.A."/>
            <person name="Markowitz V."/>
            <person name="Hugenholtz P."/>
            <person name="Kyrpides N.C."/>
            <person name="Klenk H.P."/>
            <person name="Han C."/>
        </authorList>
    </citation>
    <scope>NUCLEOTIDE SEQUENCE [LARGE SCALE GENOMIC DNA]</scope>
    <source>
        <strain evidence="2">ATCC 14870 / DSM 20603 / BCRC 15368 / CIP 55.134 / JCM 11481 / NBRC 15587 / NCTC 10816 / Prevot 55134</strain>
    </source>
</reference>
<organism evidence="1 2">
    <name type="scientific">Jonesia denitrificans (strain ATCC 14870 / DSM 20603 / BCRC 15368 / CIP 55.134 / JCM 11481 / NBRC 15587 / NCTC 10816 / Prevot 55134)</name>
    <name type="common">Listeria denitrificans</name>
    <dbReference type="NCBI Taxonomy" id="471856"/>
    <lineage>
        <taxon>Bacteria</taxon>
        <taxon>Bacillati</taxon>
        <taxon>Actinomycetota</taxon>
        <taxon>Actinomycetes</taxon>
        <taxon>Micrococcales</taxon>
        <taxon>Jonesiaceae</taxon>
        <taxon>Jonesia</taxon>
    </lineage>
</organism>
<protein>
    <recommendedName>
        <fullName evidence="3">ClbS/DfsB family four-helix bundle protein</fullName>
    </recommendedName>
</protein>
<sequence>MPRPTSRAELSTLSKQRMNDLNALVDSLTEEQLTAEFAGVGRDRCVRDVLIHLHEWHLMVLAWARGNMAGQTQPFLPAPYTWATYGKLNVELWERHQHTPLTDARTALARSHQEVMDLISQFTDEELFTKKYFPWTGSTSLGSYCVSSTSSHYDWARKIIRAHQRRAI</sequence>
<dbReference type="Gene3D" id="1.20.120.450">
    <property type="entry name" value="dinb family like domain"/>
    <property type="match status" value="1"/>
</dbReference>
<dbReference type="RefSeq" id="WP_015770700.1">
    <property type="nucleotide sequence ID" value="NC_013174.1"/>
</dbReference>
<dbReference type="KEGG" id="jde:Jden_0404"/>
<dbReference type="Pfam" id="PF08020">
    <property type="entry name" value="DUF1706"/>
    <property type="match status" value="1"/>
</dbReference>
<keyword evidence="2" id="KW-1185">Reference proteome</keyword>
<accession>C7QZR5</accession>
<gene>
    <name evidence="1" type="ordered locus">Jden_0404</name>
</gene>
<dbReference type="OrthoDB" id="4484862at2"/>
<dbReference type="AlphaFoldDB" id="C7QZR5"/>
<evidence type="ECO:0000313" key="2">
    <source>
        <dbReference type="Proteomes" id="UP000000628"/>
    </source>
</evidence>
<evidence type="ECO:0000313" key="1">
    <source>
        <dbReference type="EMBL" id="ACV08071.1"/>
    </source>
</evidence>
<dbReference type="Proteomes" id="UP000000628">
    <property type="component" value="Chromosome"/>
</dbReference>
<dbReference type="HOGENOM" id="CLU_133748_0_0_11"/>
<dbReference type="InterPro" id="IPR034660">
    <property type="entry name" value="DinB/YfiT-like"/>
</dbReference>
<dbReference type="eggNOG" id="COG4283">
    <property type="taxonomic scope" value="Bacteria"/>
</dbReference>
<dbReference type="PANTHER" id="PTHR40658">
    <property type="match status" value="1"/>
</dbReference>
<proteinExistence type="predicted"/>
<dbReference type="EMBL" id="CP001706">
    <property type="protein sequence ID" value="ACV08071.1"/>
    <property type="molecule type" value="Genomic_DNA"/>
</dbReference>
<dbReference type="InterPro" id="IPR012550">
    <property type="entry name" value="DUF1706"/>
</dbReference>
<dbReference type="SUPFAM" id="SSF109854">
    <property type="entry name" value="DinB/YfiT-like putative metalloenzymes"/>
    <property type="match status" value="1"/>
</dbReference>
<evidence type="ECO:0008006" key="3">
    <source>
        <dbReference type="Google" id="ProtNLM"/>
    </source>
</evidence>
<name>C7QZR5_JONDD</name>
<dbReference type="STRING" id="471856.Jden_0404"/>
<dbReference type="PIRSF" id="PIRSF031551">
    <property type="entry name" value="DUF1706"/>
    <property type="match status" value="1"/>
</dbReference>
<dbReference type="PANTHER" id="PTHR40658:SF4">
    <property type="entry name" value="HYPOTHETICAL CYTOSOLIC PROTEIN"/>
    <property type="match status" value="1"/>
</dbReference>